<feature type="compositionally biased region" description="Polar residues" evidence="5">
    <location>
        <begin position="67"/>
        <end position="79"/>
    </location>
</feature>
<feature type="region of interest" description="Disordered" evidence="5">
    <location>
        <begin position="114"/>
        <end position="135"/>
    </location>
</feature>
<feature type="compositionally biased region" description="Polar residues" evidence="5">
    <location>
        <begin position="511"/>
        <end position="529"/>
    </location>
</feature>
<evidence type="ECO:0000256" key="5">
    <source>
        <dbReference type="SAM" id="MobiDB-lite"/>
    </source>
</evidence>
<feature type="compositionally biased region" description="Low complexity" evidence="5">
    <location>
        <begin position="39"/>
        <end position="66"/>
    </location>
</feature>
<dbReference type="InterPro" id="IPR017981">
    <property type="entry name" value="GPCR_2-like_7TM"/>
</dbReference>
<feature type="transmembrane region" description="Helical" evidence="6">
    <location>
        <begin position="424"/>
        <end position="445"/>
    </location>
</feature>
<dbReference type="AlphaFoldDB" id="A0A5B7DF47"/>
<keyword evidence="4 6" id="KW-0472">Membrane</keyword>
<dbReference type="GO" id="GO:0007166">
    <property type="term" value="P:cell surface receptor signaling pathway"/>
    <property type="evidence" value="ECO:0007669"/>
    <property type="project" value="InterPro"/>
</dbReference>
<dbReference type="Pfam" id="PF00002">
    <property type="entry name" value="7tm_2"/>
    <property type="match status" value="1"/>
</dbReference>
<dbReference type="GO" id="GO:0004930">
    <property type="term" value="F:G protein-coupled receptor activity"/>
    <property type="evidence" value="ECO:0007669"/>
    <property type="project" value="InterPro"/>
</dbReference>
<organism evidence="8 9">
    <name type="scientific">Portunus trituberculatus</name>
    <name type="common">Swimming crab</name>
    <name type="synonym">Neptunus trituberculatus</name>
    <dbReference type="NCBI Taxonomy" id="210409"/>
    <lineage>
        <taxon>Eukaryota</taxon>
        <taxon>Metazoa</taxon>
        <taxon>Ecdysozoa</taxon>
        <taxon>Arthropoda</taxon>
        <taxon>Crustacea</taxon>
        <taxon>Multicrustacea</taxon>
        <taxon>Malacostraca</taxon>
        <taxon>Eumalacostraca</taxon>
        <taxon>Eucarida</taxon>
        <taxon>Decapoda</taxon>
        <taxon>Pleocyemata</taxon>
        <taxon>Brachyura</taxon>
        <taxon>Eubrachyura</taxon>
        <taxon>Portunoidea</taxon>
        <taxon>Portunidae</taxon>
        <taxon>Portuninae</taxon>
        <taxon>Portunus</taxon>
    </lineage>
</organism>
<evidence type="ECO:0000256" key="4">
    <source>
        <dbReference type="ARBA" id="ARBA00023136"/>
    </source>
</evidence>
<dbReference type="InterPro" id="IPR053231">
    <property type="entry name" value="GPCR_LN-TM7"/>
</dbReference>
<evidence type="ECO:0000256" key="3">
    <source>
        <dbReference type="ARBA" id="ARBA00022989"/>
    </source>
</evidence>
<gene>
    <name evidence="8" type="primary">mth2_1</name>
    <name evidence="8" type="ORF">E2C01_012704</name>
</gene>
<keyword evidence="9" id="KW-1185">Reference proteome</keyword>
<dbReference type="CDD" id="cd15039">
    <property type="entry name" value="7tmB3_Methuselah-like"/>
    <property type="match status" value="1"/>
</dbReference>
<dbReference type="PANTHER" id="PTHR45902">
    <property type="entry name" value="LATROPHILIN RECEPTOR-LIKE PROTEIN A"/>
    <property type="match status" value="1"/>
</dbReference>
<accession>A0A5B7DF47</accession>
<dbReference type="GO" id="GO:0016020">
    <property type="term" value="C:membrane"/>
    <property type="evidence" value="ECO:0007669"/>
    <property type="project" value="UniProtKB-SubCell"/>
</dbReference>
<name>A0A5B7DF47_PORTR</name>
<comment type="caution">
    <text evidence="8">The sequence shown here is derived from an EMBL/GenBank/DDBJ whole genome shotgun (WGS) entry which is preliminary data.</text>
</comment>
<dbReference type="OrthoDB" id="6134459at2759"/>
<keyword evidence="2 6" id="KW-0812">Transmembrane</keyword>
<comment type="subcellular location">
    <subcellularLocation>
        <location evidence="1">Membrane</location>
        <topology evidence="1">Multi-pass membrane protein</topology>
    </subcellularLocation>
</comment>
<evidence type="ECO:0000256" key="2">
    <source>
        <dbReference type="ARBA" id="ARBA00022692"/>
    </source>
</evidence>
<evidence type="ECO:0000313" key="8">
    <source>
        <dbReference type="EMBL" id="MPC19779.1"/>
    </source>
</evidence>
<feature type="region of interest" description="Disordered" evidence="5">
    <location>
        <begin position="16"/>
        <end position="79"/>
    </location>
</feature>
<proteinExistence type="predicted"/>
<reference evidence="8 9" key="1">
    <citation type="submission" date="2019-05" db="EMBL/GenBank/DDBJ databases">
        <title>Another draft genome of Portunus trituberculatus and its Hox gene families provides insights of decapod evolution.</title>
        <authorList>
            <person name="Jeong J.-H."/>
            <person name="Song I."/>
            <person name="Kim S."/>
            <person name="Choi T."/>
            <person name="Kim D."/>
            <person name="Ryu S."/>
            <person name="Kim W."/>
        </authorList>
    </citation>
    <scope>NUCLEOTIDE SEQUENCE [LARGE SCALE GENOMIC DNA]</scope>
    <source>
        <tissue evidence="8">Muscle</tissue>
    </source>
</reference>
<evidence type="ECO:0000256" key="6">
    <source>
        <dbReference type="SAM" id="Phobius"/>
    </source>
</evidence>
<feature type="transmembrane region" description="Helical" evidence="6">
    <location>
        <begin position="251"/>
        <end position="271"/>
    </location>
</feature>
<dbReference type="Proteomes" id="UP000324222">
    <property type="component" value="Unassembled WGS sequence"/>
</dbReference>
<dbReference type="PROSITE" id="PS50261">
    <property type="entry name" value="G_PROTEIN_RECEP_F2_4"/>
    <property type="match status" value="1"/>
</dbReference>
<evidence type="ECO:0000259" key="7">
    <source>
        <dbReference type="PROSITE" id="PS50261"/>
    </source>
</evidence>
<keyword evidence="8" id="KW-0675">Receptor</keyword>
<feature type="region of interest" description="Disordered" evidence="5">
    <location>
        <begin position="494"/>
        <end position="529"/>
    </location>
</feature>
<feature type="transmembrane region" description="Helical" evidence="6">
    <location>
        <begin position="451"/>
        <end position="471"/>
    </location>
</feature>
<dbReference type="PRINTS" id="PR00249">
    <property type="entry name" value="GPCRSECRETIN"/>
</dbReference>
<dbReference type="InterPro" id="IPR000832">
    <property type="entry name" value="GPCR_2_secretin-like"/>
</dbReference>
<dbReference type="Gene3D" id="1.20.1070.10">
    <property type="entry name" value="Rhodopsin 7-helix transmembrane proteins"/>
    <property type="match status" value="1"/>
</dbReference>
<feature type="transmembrane region" description="Helical" evidence="6">
    <location>
        <begin position="283"/>
        <end position="305"/>
    </location>
</feature>
<feature type="domain" description="G-protein coupled receptors family 2 profile 2" evidence="7">
    <location>
        <begin position="215"/>
        <end position="473"/>
    </location>
</feature>
<evidence type="ECO:0000256" key="1">
    <source>
        <dbReference type="ARBA" id="ARBA00004141"/>
    </source>
</evidence>
<dbReference type="SUPFAM" id="SSF81321">
    <property type="entry name" value="Family A G protein-coupled receptor-like"/>
    <property type="match status" value="1"/>
</dbReference>
<sequence length="529" mass="58493">MTPLHLLSHLLETPDTLPSNIITTTTTTTTSPESLPFNTSTTTSSDILPSTTTTTPNTLPSTTNATEVPSTTHSPGTNLNIKNPIVFPEDPPTTQQVPTTPEHPIVFPEDPPTTPLQDVPTNTSSLTFPTTTLPDTTLDPEAEVFTNYSKEFLECLKVLLNEDDFVELSNGTVHVPVYGRTYSPRDYQKYGDGGLVVCHIMEEASAEIRKFSDALGWVSLVGLSLSCLCLLLHMSAFALLPELRNPSGRNLASLCLALLAAYITMLVNMVSRTRATGCVILAVAMYYFFVTSFTWMNVIAFDVWYTFRLTQRQLRVSSGAQWHRFIAYSLYSWLLPGAATVVLVLVDQIEPSGLPEELLPRLGKTWCWFSHRKALLAFFAAPMMFLIVMNFVFFVSTAVIITQTSSTAAASSARGNNPRGQYKMYLRLGVLMGFTWVSGIAAGYLDLEALWYVFVVLNTLQGVFIFLAFTFRTRVWQGMGATLTKLVQRGLSKVTRRSPPPDIQGFELSHTPETTSASCYTPSNSLEDY</sequence>
<dbReference type="EMBL" id="VSRR010000803">
    <property type="protein sequence ID" value="MPC19779.1"/>
    <property type="molecule type" value="Genomic_DNA"/>
</dbReference>
<feature type="compositionally biased region" description="Low complexity" evidence="5">
    <location>
        <begin position="120"/>
        <end position="135"/>
    </location>
</feature>
<protein>
    <submittedName>
        <fullName evidence="8">G-protein coupled receptor Mth2</fullName>
    </submittedName>
</protein>
<keyword evidence="3 6" id="KW-1133">Transmembrane helix</keyword>
<feature type="transmembrane region" description="Helical" evidence="6">
    <location>
        <begin position="325"/>
        <end position="346"/>
    </location>
</feature>
<feature type="transmembrane region" description="Helical" evidence="6">
    <location>
        <begin position="374"/>
        <end position="403"/>
    </location>
</feature>
<dbReference type="PANTHER" id="PTHR45902:SF5">
    <property type="entry name" value="G-PROTEIN COUPLED RECEPTORS FAMILY 2 PROFILE 2 DOMAIN-CONTAINING PROTEIN"/>
    <property type="match status" value="1"/>
</dbReference>
<evidence type="ECO:0000313" key="9">
    <source>
        <dbReference type="Proteomes" id="UP000324222"/>
    </source>
</evidence>
<feature type="transmembrane region" description="Helical" evidence="6">
    <location>
        <begin position="214"/>
        <end position="239"/>
    </location>
</feature>